<dbReference type="InterPro" id="IPR007698">
    <property type="entry name" value="AlaDH/PNT_NAD(H)-bd"/>
</dbReference>
<dbReference type="EMBL" id="JPVU01000015">
    <property type="protein sequence ID" value="KFN93705.1"/>
    <property type="molecule type" value="Genomic_DNA"/>
</dbReference>
<feature type="binding site" evidence="10">
    <location>
        <begin position="239"/>
        <end position="240"/>
    </location>
    <ligand>
        <name>NAD(+)</name>
        <dbReference type="ChEBI" id="CHEBI:57540"/>
    </ligand>
</feature>
<keyword evidence="10" id="KW-0547">Nucleotide-binding</keyword>
<feature type="binding site" evidence="10">
    <location>
        <position position="202"/>
    </location>
    <ligand>
        <name>NAD(+)</name>
        <dbReference type="ChEBI" id="CHEBI:57540"/>
    </ligand>
</feature>
<feature type="binding site" evidence="10">
    <location>
        <begin position="267"/>
        <end position="270"/>
    </location>
    <ligand>
        <name>NAD(+)</name>
        <dbReference type="ChEBI" id="CHEBI:57540"/>
    </ligand>
</feature>
<keyword evidence="3 7" id="KW-0560">Oxidoreductase</keyword>
<evidence type="ECO:0000256" key="4">
    <source>
        <dbReference type="ARBA" id="ARBA00023027"/>
    </source>
</evidence>
<dbReference type="PANTHER" id="PTHR42795:SF1">
    <property type="entry name" value="ALANINE DEHYDROGENASE"/>
    <property type="match status" value="1"/>
</dbReference>
<proteinExistence type="inferred from homology"/>
<dbReference type="Gene3D" id="3.40.50.720">
    <property type="entry name" value="NAD(P)-binding Rossmann-like Domain"/>
    <property type="match status" value="2"/>
</dbReference>
<dbReference type="PIRSF" id="PIRSF000183">
    <property type="entry name" value="Alanine_dh"/>
    <property type="match status" value="1"/>
</dbReference>
<dbReference type="Proteomes" id="UP000029380">
    <property type="component" value="Unassembled WGS sequence"/>
</dbReference>
<dbReference type="PATRIC" id="fig|1302649.3.peg.106"/>
<dbReference type="InterPro" id="IPR008141">
    <property type="entry name" value="Ala_DH"/>
</dbReference>
<dbReference type="SUPFAM" id="SSF51735">
    <property type="entry name" value="NAD(P)-binding Rossmann-fold domains"/>
    <property type="match status" value="1"/>
</dbReference>
<comment type="caution">
    <text evidence="14">The sequence shown here is derived from an EMBL/GenBank/DDBJ whole genome shotgun (WGS) entry which is preliminary data.</text>
</comment>
<dbReference type="EC" id="1.4.1.1" evidence="7"/>
<dbReference type="SUPFAM" id="SSF52283">
    <property type="entry name" value="Formate/glycerate dehydrogenase catalytic domain-like"/>
    <property type="match status" value="1"/>
</dbReference>
<dbReference type="PANTHER" id="PTHR42795">
    <property type="entry name" value="ALANINE DEHYDROGENASE"/>
    <property type="match status" value="1"/>
</dbReference>
<protein>
    <recommendedName>
        <fullName evidence="7">Alanine dehydrogenase</fullName>
        <ecNumber evidence="7">1.4.1.1</ecNumber>
    </recommendedName>
</protein>
<dbReference type="AlphaFoldDB" id="A0A091C9X7"/>
<comment type="catalytic activity">
    <reaction evidence="5 7">
        <text>L-alanine + NAD(+) + H2O = pyruvate + NH4(+) + NADH + H(+)</text>
        <dbReference type="Rhea" id="RHEA:18405"/>
        <dbReference type="ChEBI" id="CHEBI:15361"/>
        <dbReference type="ChEBI" id="CHEBI:15377"/>
        <dbReference type="ChEBI" id="CHEBI:15378"/>
        <dbReference type="ChEBI" id="CHEBI:28938"/>
        <dbReference type="ChEBI" id="CHEBI:57540"/>
        <dbReference type="ChEBI" id="CHEBI:57945"/>
        <dbReference type="ChEBI" id="CHEBI:57972"/>
        <dbReference type="EC" id="1.4.1.1"/>
    </reaction>
</comment>
<evidence type="ECO:0000313" key="14">
    <source>
        <dbReference type="EMBL" id="KFN93705.1"/>
    </source>
</evidence>
<evidence type="ECO:0000256" key="10">
    <source>
        <dbReference type="PIRSR" id="PIRSR000183-3"/>
    </source>
</evidence>
<comment type="similarity">
    <text evidence="2 7">Belongs to the AlaDH/PNT family.</text>
</comment>
<evidence type="ECO:0000256" key="5">
    <source>
        <dbReference type="ARBA" id="ARBA00049277"/>
    </source>
</evidence>
<feature type="binding site" evidence="10">
    <location>
        <position position="220"/>
    </location>
    <ligand>
        <name>NAD(+)</name>
        <dbReference type="ChEBI" id="CHEBI:57540"/>
    </ligand>
</feature>
<dbReference type="CDD" id="cd05305">
    <property type="entry name" value="L-AlaDH"/>
    <property type="match status" value="1"/>
</dbReference>
<dbReference type="SMART" id="SM01002">
    <property type="entry name" value="AlaDh_PNT_C"/>
    <property type="match status" value="1"/>
</dbReference>
<gene>
    <name evidence="14" type="ORF">TMUPMC115_0106</name>
</gene>
<name>A0A091C9X7_9ENTE</name>
<evidence type="ECO:0000256" key="2">
    <source>
        <dbReference type="ARBA" id="ARBA00005689"/>
    </source>
</evidence>
<feature type="active site" description="Proton donor/acceptor" evidence="8">
    <location>
        <position position="94"/>
    </location>
</feature>
<evidence type="ECO:0000256" key="1">
    <source>
        <dbReference type="ARBA" id="ARBA00005206"/>
    </source>
</evidence>
<evidence type="ECO:0000256" key="3">
    <source>
        <dbReference type="ARBA" id="ARBA00023002"/>
    </source>
</evidence>
<feature type="domain" description="Alanine dehydrogenase/pyridine nucleotide transhydrogenase N-terminal" evidence="13">
    <location>
        <begin position="4"/>
        <end position="134"/>
    </location>
</feature>
<evidence type="ECO:0000256" key="8">
    <source>
        <dbReference type="PIRSR" id="PIRSR000183-1"/>
    </source>
</evidence>
<dbReference type="Pfam" id="PF01262">
    <property type="entry name" value="AlaDh_PNT_C"/>
    <property type="match status" value="1"/>
</dbReference>
<dbReference type="GO" id="GO:0000286">
    <property type="term" value="F:alanine dehydrogenase activity"/>
    <property type="evidence" value="ECO:0007669"/>
    <property type="project" value="UniProtKB-UniRule"/>
</dbReference>
<comment type="cofactor">
    <cofactor evidence="11">
        <name>Mg(2+)</name>
        <dbReference type="ChEBI" id="CHEBI:18420"/>
    </cofactor>
    <text evidence="11">Binds 1 Mg(2+) ion per subunit.</text>
</comment>
<dbReference type="OrthoDB" id="9804592at2"/>
<dbReference type="InterPro" id="IPR036291">
    <property type="entry name" value="NAD(P)-bd_dom_sf"/>
</dbReference>
<comment type="pathway">
    <text evidence="1">Amino-acid degradation; L-alanine degradation via dehydrogenase pathway; NH(3) and pyruvate from L-alanine: step 1/1.</text>
</comment>
<feature type="domain" description="Alanine dehydrogenase/pyridine nucleotide transhydrogenase NAD(H)-binding" evidence="12">
    <location>
        <begin position="146"/>
        <end position="298"/>
    </location>
</feature>
<comment type="function">
    <text evidence="6">May play a role in cell wall synthesis as L-alanine is an important constituent of the peptidoglycan layer.</text>
</comment>
<dbReference type="GO" id="GO:0005886">
    <property type="term" value="C:plasma membrane"/>
    <property type="evidence" value="ECO:0007669"/>
    <property type="project" value="TreeGrafter"/>
</dbReference>
<dbReference type="GO" id="GO:0000166">
    <property type="term" value="F:nucleotide binding"/>
    <property type="evidence" value="ECO:0007669"/>
    <property type="project" value="UniProtKB-KW"/>
</dbReference>
<sequence>MKIAVIKEQKEGEDRVAATPENVRKMVDAGNEVLVETDAGVGAGFTNEEFEQAGGKLVSHAEGWKADLIIKVKEPDPEEYQYFSEGKIVWGFQHLASSKPTVEAMMKAGTTAVGGETIVNNGAPELLAPMSAIAGRRSVIMGAYYLEAQHQGEGILLPGIDVPGITPGNVVIFGGGKAATNAAEMALGLGCSVVIIELKDDRISKLKEEFAGQQVRVVKSNEENLAKEIKDADLFVSTILIPGSKPPKLVKEYMVKSMKPGSVIVDIAIDQGGTVETIDKPTTIDDPVFVKDGVVHYAVPNQPGAVPRTATMALAAGNLKYLLEIANKGFDKAVKSDPALASGVNLYKGKITNEGLGKSLDLPYEKLNI</sequence>
<dbReference type="FunFam" id="3.40.50.720:FF:000433">
    <property type="entry name" value="Alanine dehydrogenase 1"/>
    <property type="match status" value="1"/>
</dbReference>
<dbReference type="RefSeq" id="WP_038025292.1">
    <property type="nucleotide sequence ID" value="NZ_JPVU01000015.1"/>
</dbReference>
<feature type="binding site" evidence="9">
    <location>
        <position position="73"/>
    </location>
    <ligand>
        <name>substrate</name>
    </ligand>
</feature>
<evidence type="ECO:0000259" key="12">
    <source>
        <dbReference type="SMART" id="SM01002"/>
    </source>
</evidence>
<dbReference type="NCBIfam" id="TIGR00518">
    <property type="entry name" value="alaDH"/>
    <property type="match status" value="1"/>
</dbReference>
<dbReference type="GO" id="GO:0042853">
    <property type="term" value="P:L-alanine catabolic process"/>
    <property type="evidence" value="ECO:0007669"/>
    <property type="project" value="InterPro"/>
</dbReference>
<keyword evidence="11" id="KW-0479">Metal-binding</keyword>
<evidence type="ECO:0000256" key="7">
    <source>
        <dbReference type="PIRNR" id="PIRNR000183"/>
    </source>
</evidence>
<evidence type="ECO:0000256" key="11">
    <source>
        <dbReference type="PIRSR" id="PIRSR000183-4"/>
    </source>
</evidence>
<keyword evidence="4 7" id="KW-0520">NAD</keyword>
<dbReference type="InterPro" id="IPR007886">
    <property type="entry name" value="AlaDH/PNT_N"/>
</dbReference>
<organism evidence="14 15">
    <name type="scientific">Tetragenococcus muriaticus PMC-11-5</name>
    <dbReference type="NCBI Taxonomy" id="1302649"/>
    <lineage>
        <taxon>Bacteria</taxon>
        <taxon>Bacillati</taxon>
        <taxon>Bacillota</taxon>
        <taxon>Bacilli</taxon>
        <taxon>Lactobacillales</taxon>
        <taxon>Enterococcaceae</taxon>
        <taxon>Tetragenococcus</taxon>
    </lineage>
</organism>
<reference evidence="14 15" key="1">
    <citation type="submission" date="2014-08" db="EMBL/GenBank/DDBJ databases">
        <title>Genome sequence of Tetragenococcus muriaticus.</title>
        <authorList>
            <person name="Chuea-nongthon C."/>
            <person name="Rodtong S."/>
            <person name="Yongsawatdigul J."/>
            <person name="Steele J.L."/>
            <person name="Liu X.-y."/>
            <person name="Speers J."/>
            <person name="Glasner J.D."/>
            <person name="Neeno-Eckwall E.C."/>
        </authorList>
    </citation>
    <scope>NUCLEOTIDE SEQUENCE [LARGE SCALE GENOMIC DNA]</scope>
    <source>
        <strain evidence="14 15">PMC-11-5</strain>
    </source>
</reference>
<evidence type="ECO:0000256" key="9">
    <source>
        <dbReference type="PIRSR" id="PIRSR000183-2"/>
    </source>
</evidence>
<evidence type="ECO:0000256" key="6">
    <source>
        <dbReference type="ARBA" id="ARBA00056662"/>
    </source>
</evidence>
<dbReference type="Pfam" id="PF05222">
    <property type="entry name" value="AlaDh_PNT_N"/>
    <property type="match status" value="1"/>
</dbReference>
<keyword evidence="11" id="KW-0460">Magnesium</keyword>
<accession>A0A091C9X7</accession>
<feature type="binding site" evidence="9">
    <location>
        <position position="15"/>
    </location>
    <ligand>
        <name>substrate</name>
    </ligand>
</feature>
<feature type="binding site" evidence="11">
    <location>
        <position position="324"/>
    </location>
    <ligand>
        <name>Mg(2+)</name>
        <dbReference type="ChEBI" id="CHEBI:18420"/>
    </ligand>
</feature>
<evidence type="ECO:0000259" key="13">
    <source>
        <dbReference type="SMART" id="SM01003"/>
    </source>
</evidence>
<dbReference type="GO" id="GO:0046872">
    <property type="term" value="F:metal ion binding"/>
    <property type="evidence" value="ECO:0007669"/>
    <property type="project" value="UniProtKB-KW"/>
</dbReference>
<feature type="active site" description="Proton donor/acceptor" evidence="8">
    <location>
        <position position="270"/>
    </location>
</feature>
<evidence type="ECO:0000313" key="15">
    <source>
        <dbReference type="Proteomes" id="UP000029380"/>
    </source>
</evidence>
<dbReference type="SMART" id="SM01003">
    <property type="entry name" value="AlaDh_PNT_N"/>
    <property type="match status" value="1"/>
</dbReference>
<feature type="binding site" evidence="10">
    <location>
        <position position="131"/>
    </location>
    <ligand>
        <name>NAD(+)</name>
        <dbReference type="ChEBI" id="CHEBI:57540"/>
    </ligand>
</feature>